<keyword evidence="2" id="KW-1185">Reference proteome</keyword>
<dbReference type="GO" id="GO:0017148">
    <property type="term" value="P:negative regulation of translation"/>
    <property type="evidence" value="ECO:0007669"/>
    <property type="project" value="InterPro"/>
</dbReference>
<accession>A0AAV3QB00</accession>
<proteinExistence type="predicted"/>
<dbReference type="AlphaFoldDB" id="A0AAV3QB00"/>
<evidence type="ECO:0000313" key="2">
    <source>
        <dbReference type="Proteomes" id="UP001454036"/>
    </source>
</evidence>
<dbReference type="GO" id="GO:0030598">
    <property type="term" value="F:rRNA N-glycosylase activity"/>
    <property type="evidence" value="ECO:0007669"/>
    <property type="project" value="InterPro"/>
</dbReference>
<name>A0AAV3QB00_LITER</name>
<dbReference type="Proteomes" id="UP001454036">
    <property type="component" value="Unassembled WGS sequence"/>
</dbReference>
<evidence type="ECO:0000313" key="1">
    <source>
        <dbReference type="EMBL" id="GAA0160959.1"/>
    </source>
</evidence>
<dbReference type="SUPFAM" id="SSF56371">
    <property type="entry name" value="Ribosome inactivating proteins (RIP)"/>
    <property type="match status" value="1"/>
</dbReference>
<dbReference type="EMBL" id="BAABME010004041">
    <property type="protein sequence ID" value="GAA0160959.1"/>
    <property type="molecule type" value="Genomic_DNA"/>
</dbReference>
<sequence>MIGGIRLSPWKHVGPQNMINAINVLASMDNNTNMGDAAVMKPYVVACEVFYVHLCEAARLYVVESLVCRTLVPHLIAQGFENQTYIQEEENLLTCEDD</sequence>
<organism evidence="1 2">
    <name type="scientific">Lithospermum erythrorhizon</name>
    <name type="common">Purple gromwell</name>
    <name type="synonym">Lithospermum officinale var. erythrorhizon</name>
    <dbReference type="NCBI Taxonomy" id="34254"/>
    <lineage>
        <taxon>Eukaryota</taxon>
        <taxon>Viridiplantae</taxon>
        <taxon>Streptophyta</taxon>
        <taxon>Embryophyta</taxon>
        <taxon>Tracheophyta</taxon>
        <taxon>Spermatophyta</taxon>
        <taxon>Magnoliopsida</taxon>
        <taxon>eudicotyledons</taxon>
        <taxon>Gunneridae</taxon>
        <taxon>Pentapetalae</taxon>
        <taxon>asterids</taxon>
        <taxon>lamiids</taxon>
        <taxon>Boraginales</taxon>
        <taxon>Boraginaceae</taxon>
        <taxon>Boraginoideae</taxon>
        <taxon>Lithospermeae</taxon>
        <taxon>Lithospermum</taxon>
    </lineage>
</organism>
<protein>
    <submittedName>
        <fullName evidence="1">Uncharacterized protein</fullName>
    </submittedName>
</protein>
<dbReference type="InterPro" id="IPR036041">
    <property type="entry name" value="Ribosome-inact_prot_sf"/>
</dbReference>
<gene>
    <name evidence="1" type="ORF">LIER_17390</name>
</gene>
<reference evidence="1 2" key="1">
    <citation type="submission" date="2024-01" db="EMBL/GenBank/DDBJ databases">
        <title>The complete chloroplast genome sequence of Lithospermum erythrorhizon: insights into the phylogenetic relationship among Boraginaceae species and the maternal lineages of purple gromwells.</title>
        <authorList>
            <person name="Okada T."/>
            <person name="Watanabe K."/>
        </authorList>
    </citation>
    <scope>NUCLEOTIDE SEQUENCE [LARGE SCALE GENOMIC DNA]</scope>
</reference>
<comment type="caution">
    <text evidence="1">The sequence shown here is derived from an EMBL/GenBank/DDBJ whole genome shotgun (WGS) entry which is preliminary data.</text>
</comment>